<dbReference type="RefSeq" id="WP_013806691.1">
    <property type="nucleotide sequence ID" value="NC_015564.1"/>
</dbReference>
<evidence type="ECO:0000313" key="10">
    <source>
        <dbReference type="EMBL" id="AEF40342.1"/>
    </source>
</evidence>
<evidence type="ECO:0000256" key="2">
    <source>
        <dbReference type="ARBA" id="ARBA00002681"/>
    </source>
</evidence>
<dbReference type="NCBIfam" id="TIGR01198">
    <property type="entry name" value="pgl"/>
    <property type="match status" value="1"/>
</dbReference>
<dbReference type="GO" id="GO:0017057">
    <property type="term" value="F:6-phosphogluconolactonase activity"/>
    <property type="evidence" value="ECO:0007669"/>
    <property type="project" value="UniProtKB-UniRule"/>
</dbReference>
<proteinExistence type="inferred from homology"/>
<evidence type="ECO:0000256" key="5">
    <source>
        <dbReference type="ARBA" id="ARBA00013198"/>
    </source>
</evidence>
<dbReference type="EMBL" id="CP002786">
    <property type="protein sequence ID" value="AEF40342.1"/>
    <property type="molecule type" value="Genomic_DNA"/>
</dbReference>
<evidence type="ECO:0000256" key="7">
    <source>
        <dbReference type="ARBA" id="ARBA00022801"/>
    </source>
</evidence>
<dbReference type="Pfam" id="PF01182">
    <property type="entry name" value="Glucosamine_iso"/>
    <property type="match status" value="1"/>
</dbReference>
<evidence type="ECO:0000256" key="6">
    <source>
        <dbReference type="ARBA" id="ARBA00020337"/>
    </source>
</evidence>
<comment type="function">
    <text evidence="2 8">Hydrolysis of 6-phosphogluconolactone to 6-phosphogluconate.</text>
</comment>
<feature type="domain" description="Glucosamine/galactosamine-6-phosphate isomerase" evidence="9">
    <location>
        <begin position="17"/>
        <end position="241"/>
    </location>
</feature>
<dbReference type="InterPro" id="IPR005900">
    <property type="entry name" value="6-phosphogluconolactonase_DevB"/>
</dbReference>
<evidence type="ECO:0000256" key="1">
    <source>
        <dbReference type="ARBA" id="ARBA00000832"/>
    </source>
</evidence>
<dbReference type="KEGG" id="asd:AS9A_1893"/>
<name>F6EMI2_HOYSD</name>
<keyword evidence="11" id="KW-1185">Reference proteome</keyword>
<dbReference type="CDD" id="cd01400">
    <property type="entry name" value="6PGL"/>
    <property type="match status" value="1"/>
</dbReference>
<keyword evidence="7 8" id="KW-0378">Hydrolase</keyword>
<comment type="pathway">
    <text evidence="3 8">Carbohydrate degradation; pentose phosphate pathway; D-ribulose 5-phosphate from D-glucose 6-phosphate (oxidative stage): step 2/3.</text>
</comment>
<dbReference type="UniPathway" id="UPA00115">
    <property type="reaction ID" value="UER00409"/>
</dbReference>
<accession>F6EMI2</accession>
<dbReference type="STRING" id="443218.AS9A_1893"/>
<evidence type="ECO:0000256" key="8">
    <source>
        <dbReference type="RuleBase" id="RU365095"/>
    </source>
</evidence>
<comment type="catalytic activity">
    <reaction evidence="1 8">
        <text>6-phospho-D-glucono-1,5-lactone + H2O = 6-phospho-D-gluconate + H(+)</text>
        <dbReference type="Rhea" id="RHEA:12556"/>
        <dbReference type="ChEBI" id="CHEBI:15377"/>
        <dbReference type="ChEBI" id="CHEBI:15378"/>
        <dbReference type="ChEBI" id="CHEBI:57955"/>
        <dbReference type="ChEBI" id="CHEBI:58759"/>
        <dbReference type="EC" id="3.1.1.31"/>
    </reaction>
</comment>
<dbReference type="eggNOG" id="COG0363">
    <property type="taxonomic scope" value="Bacteria"/>
</dbReference>
<evidence type="ECO:0000256" key="3">
    <source>
        <dbReference type="ARBA" id="ARBA00004961"/>
    </source>
</evidence>
<dbReference type="AlphaFoldDB" id="F6EMI2"/>
<dbReference type="GO" id="GO:0006098">
    <property type="term" value="P:pentose-phosphate shunt"/>
    <property type="evidence" value="ECO:0007669"/>
    <property type="project" value="UniProtKB-UniPathway"/>
</dbReference>
<dbReference type="InterPro" id="IPR006148">
    <property type="entry name" value="Glc/Gal-6P_isomerase"/>
</dbReference>
<dbReference type="OrthoDB" id="9810967at2"/>
<dbReference type="Gene3D" id="3.40.50.1360">
    <property type="match status" value="1"/>
</dbReference>
<dbReference type="Proteomes" id="UP000009235">
    <property type="component" value="Chromosome"/>
</dbReference>
<dbReference type="SUPFAM" id="SSF100950">
    <property type="entry name" value="NagB/RpiA/CoA transferase-like"/>
    <property type="match status" value="1"/>
</dbReference>
<organism evidence="10 11">
    <name type="scientific">Hoyosella subflava (strain DSM 45089 / JCM 17490 / NBRC 109087 / DQS3-9A1)</name>
    <name type="common">Amycolicicoccus subflavus</name>
    <dbReference type="NCBI Taxonomy" id="443218"/>
    <lineage>
        <taxon>Bacteria</taxon>
        <taxon>Bacillati</taxon>
        <taxon>Actinomycetota</taxon>
        <taxon>Actinomycetes</taxon>
        <taxon>Mycobacteriales</taxon>
        <taxon>Hoyosellaceae</taxon>
        <taxon>Hoyosella</taxon>
    </lineage>
</organism>
<sequence>MNSQHAQHSPEILVFDSSDALASAAAQRLAAAIVSAQSDRGVARIALTGGSTGIAALRALRTVGDPIDWGRVEIFWGDDRFLPAGHEDRNDAQADEALLSHVPVDAARVFRMPCDEGEFAGDATAGARAYEETLRSLTPDGKIPELDVHLLGMGPDGHINSLFPGKATLSERERAVVAEFDSPKPPPQRITLTFPVVNAARHVWFLVAGADKAPAVAKAVGRASPADYPAAGAQGRDGTTWFLDKNAAELLR</sequence>
<dbReference type="PANTHER" id="PTHR11054">
    <property type="entry name" value="6-PHOSPHOGLUCONOLACTONASE"/>
    <property type="match status" value="1"/>
</dbReference>
<dbReference type="GO" id="GO:0005975">
    <property type="term" value="P:carbohydrate metabolic process"/>
    <property type="evidence" value="ECO:0007669"/>
    <property type="project" value="UniProtKB-UniRule"/>
</dbReference>
<evidence type="ECO:0000313" key="11">
    <source>
        <dbReference type="Proteomes" id="UP000009235"/>
    </source>
</evidence>
<dbReference type="InterPro" id="IPR039104">
    <property type="entry name" value="6PGL"/>
</dbReference>
<dbReference type="EC" id="3.1.1.31" evidence="5 8"/>
<dbReference type="HOGENOM" id="CLU_053947_1_0_11"/>
<comment type="similarity">
    <text evidence="4 8">Belongs to the glucosamine/galactosamine-6-phosphate isomerase family. 6-phosphogluconolactonase subfamily.</text>
</comment>
<evidence type="ECO:0000259" key="9">
    <source>
        <dbReference type="Pfam" id="PF01182"/>
    </source>
</evidence>
<protein>
    <recommendedName>
        <fullName evidence="6 8">6-phosphogluconolactonase</fullName>
        <shortName evidence="8">6PGL</shortName>
        <ecNumber evidence="5 8">3.1.1.31</ecNumber>
    </recommendedName>
</protein>
<dbReference type="FunFam" id="3.40.50.1360:FF:000005">
    <property type="entry name" value="6-phosphogluconolactonase"/>
    <property type="match status" value="1"/>
</dbReference>
<dbReference type="InterPro" id="IPR037171">
    <property type="entry name" value="NagB/RpiA_transferase-like"/>
</dbReference>
<dbReference type="PANTHER" id="PTHR11054:SF0">
    <property type="entry name" value="6-PHOSPHOGLUCONOLACTONASE"/>
    <property type="match status" value="1"/>
</dbReference>
<evidence type="ECO:0000256" key="4">
    <source>
        <dbReference type="ARBA" id="ARBA00010662"/>
    </source>
</evidence>
<reference evidence="10 11" key="1">
    <citation type="journal article" date="2011" name="J. Bacteriol.">
        <title>Complete genome sequence of Amycolicicoccus subflavus DQS3-9A1T, an actinomycete isolated from crude oil-polluted soil.</title>
        <authorList>
            <person name="Cai M."/>
            <person name="Chen W.M."/>
            <person name="Nie Y."/>
            <person name="Chi C.Q."/>
            <person name="Wang Y.N."/>
            <person name="Tang Y.Q."/>
            <person name="Li G.Y."/>
            <person name="Wu X.L."/>
        </authorList>
    </citation>
    <scope>NUCLEOTIDE SEQUENCE [LARGE SCALE GENOMIC DNA]</scope>
    <source>
        <strain evidence="11">DSM 45089 / DQS3-9A1</strain>
    </source>
</reference>
<gene>
    <name evidence="10" type="primary">devB</name>
    <name evidence="8" type="synonym">pgl</name>
    <name evidence="10" type="ordered locus">AS9A_1893</name>
</gene>